<dbReference type="Proteomes" id="UP001497383">
    <property type="component" value="Chromosome 7"/>
</dbReference>
<keyword evidence="5" id="KW-0472">Membrane</keyword>
<name>A0ABP0ZWF9_9ASCO</name>
<dbReference type="InterPro" id="IPR001708">
    <property type="entry name" value="YidC/ALB3/OXA1/COX18"/>
</dbReference>
<proteinExistence type="inferred from homology"/>
<protein>
    <recommendedName>
        <fullName evidence="7">Membrane insertase YidC/Oxa/ALB C-terminal domain-containing protein</fullName>
    </recommendedName>
</protein>
<gene>
    <name evidence="8" type="ORF">LODBEIA_P54440</name>
</gene>
<reference evidence="8 9" key="1">
    <citation type="submission" date="2024-03" db="EMBL/GenBank/DDBJ databases">
        <authorList>
            <person name="Brejova B."/>
        </authorList>
    </citation>
    <scope>NUCLEOTIDE SEQUENCE [LARGE SCALE GENOMIC DNA]</scope>
    <source>
        <strain evidence="8 9">CBS 14171</strain>
    </source>
</reference>
<keyword evidence="4" id="KW-1133">Transmembrane helix</keyword>
<evidence type="ECO:0000256" key="6">
    <source>
        <dbReference type="RuleBase" id="RU003945"/>
    </source>
</evidence>
<evidence type="ECO:0000313" key="8">
    <source>
        <dbReference type="EMBL" id="CAK9441576.1"/>
    </source>
</evidence>
<sequence length="321" mass="36843">MLLRRSTERILPNRISFLASTTQARKFSLDHNAIITTFTHSFQSIHEVTHLPWWALIPITTFALRSAWTLPLALIQRQRIQRQSELKPIVSAMGPVLRMNLAKKAQEAKHMQEQPTTSPSVVATQSPLANMTYEQILLLSAKEVRKRQKQLFQKHGVQIWKNFMLPAAQIPLWIIMSLTMRDLSGWSSWDNIHNKPLDPSLSTEGILWFQDLTVADSLHVFPVILGVVSLCNVEWTFKTLEMARLTQRLKFRPTLTDAVANFSRLSIVFMMAISVHAPAALTLYWLSSQFYSLVQNVVLDSKFPISYTPKKRFSRETSDDE</sequence>
<dbReference type="GeneID" id="92210640"/>
<comment type="subcellular location">
    <subcellularLocation>
        <location evidence="1 6">Membrane</location>
        <topology evidence="1 6">Multi-pass membrane protein</topology>
    </subcellularLocation>
</comment>
<keyword evidence="3 6" id="KW-0812">Transmembrane</keyword>
<keyword evidence="9" id="KW-1185">Reference proteome</keyword>
<comment type="similarity">
    <text evidence="2 6">Belongs to the OXA1/ALB3/YidC family.</text>
</comment>
<dbReference type="InterPro" id="IPR028055">
    <property type="entry name" value="YidC/Oxa/ALB_C"/>
</dbReference>
<feature type="domain" description="Membrane insertase YidC/Oxa/ALB C-terminal" evidence="7">
    <location>
        <begin position="142"/>
        <end position="299"/>
    </location>
</feature>
<evidence type="ECO:0000256" key="4">
    <source>
        <dbReference type="ARBA" id="ARBA00022989"/>
    </source>
</evidence>
<evidence type="ECO:0000259" key="7">
    <source>
        <dbReference type="Pfam" id="PF02096"/>
    </source>
</evidence>
<evidence type="ECO:0000256" key="3">
    <source>
        <dbReference type="ARBA" id="ARBA00022692"/>
    </source>
</evidence>
<organism evidence="8 9">
    <name type="scientific">Lodderomyces beijingensis</name>
    <dbReference type="NCBI Taxonomy" id="1775926"/>
    <lineage>
        <taxon>Eukaryota</taxon>
        <taxon>Fungi</taxon>
        <taxon>Dikarya</taxon>
        <taxon>Ascomycota</taxon>
        <taxon>Saccharomycotina</taxon>
        <taxon>Pichiomycetes</taxon>
        <taxon>Debaryomycetaceae</taxon>
        <taxon>Candida/Lodderomyces clade</taxon>
        <taxon>Lodderomyces</taxon>
    </lineage>
</organism>
<evidence type="ECO:0000256" key="5">
    <source>
        <dbReference type="ARBA" id="ARBA00023136"/>
    </source>
</evidence>
<evidence type="ECO:0000313" key="9">
    <source>
        <dbReference type="Proteomes" id="UP001497383"/>
    </source>
</evidence>
<accession>A0ABP0ZWF9</accession>
<dbReference type="CDD" id="cd20069">
    <property type="entry name" value="5TM_Oxa1-like"/>
    <property type="match status" value="1"/>
</dbReference>
<evidence type="ECO:0000256" key="2">
    <source>
        <dbReference type="ARBA" id="ARBA00009877"/>
    </source>
</evidence>
<dbReference type="PANTHER" id="PTHR12428:SF65">
    <property type="entry name" value="CYTOCHROME C OXIDASE ASSEMBLY PROTEIN COX18, MITOCHONDRIAL"/>
    <property type="match status" value="1"/>
</dbReference>
<dbReference type="PANTHER" id="PTHR12428">
    <property type="entry name" value="OXA1"/>
    <property type="match status" value="1"/>
</dbReference>
<dbReference type="Pfam" id="PF02096">
    <property type="entry name" value="60KD_IMP"/>
    <property type="match status" value="1"/>
</dbReference>
<dbReference type="RefSeq" id="XP_066832382.1">
    <property type="nucleotide sequence ID" value="XM_066975777.1"/>
</dbReference>
<dbReference type="EMBL" id="OZ022411">
    <property type="protein sequence ID" value="CAK9441576.1"/>
    <property type="molecule type" value="Genomic_DNA"/>
</dbReference>
<evidence type="ECO:0000256" key="1">
    <source>
        <dbReference type="ARBA" id="ARBA00004141"/>
    </source>
</evidence>